<feature type="region of interest" description="Disordered" evidence="1">
    <location>
        <begin position="73"/>
        <end position="96"/>
    </location>
</feature>
<feature type="compositionally biased region" description="Acidic residues" evidence="1">
    <location>
        <begin position="73"/>
        <end position="87"/>
    </location>
</feature>
<proteinExistence type="predicted"/>
<accession>A0ABR8JTP2</accession>
<keyword evidence="2" id="KW-0732">Signal</keyword>
<feature type="chain" id="PRO_5047209827" evidence="2">
    <location>
        <begin position="22"/>
        <end position="96"/>
    </location>
</feature>
<sequence length="96" mass="10642">MKPSFSAFVLAWGARAALVLAAALALPACQDPRLARLEAVQQQQARELARLRQQLAERDEEVQQLENCVDDLESTVYEDDSTADDEEPSRPSTTLL</sequence>
<dbReference type="EMBL" id="JACXAC010000004">
    <property type="protein sequence ID" value="MBD2723330.1"/>
    <property type="molecule type" value="Genomic_DNA"/>
</dbReference>
<evidence type="ECO:0000313" key="3">
    <source>
        <dbReference type="EMBL" id="MBD2723330.1"/>
    </source>
</evidence>
<dbReference type="Proteomes" id="UP000606003">
    <property type="component" value="Unassembled WGS sequence"/>
</dbReference>
<feature type="signal peptide" evidence="2">
    <location>
        <begin position="1"/>
        <end position="21"/>
    </location>
</feature>
<dbReference type="RefSeq" id="WP_190925856.1">
    <property type="nucleotide sequence ID" value="NZ_JACXAC010000004.1"/>
</dbReference>
<organism evidence="3 4">
    <name type="scientific">Hymenobacter armeniacus</name>
    <dbReference type="NCBI Taxonomy" id="2771358"/>
    <lineage>
        <taxon>Bacteria</taxon>
        <taxon>Pseudomonadati</taxon>
        <taxon>Bacteroidota</taxon>
        <taxon>Cytophagia</taxon>
        <taxon>Cytophagales</taxon>
        <taxon>Hymenobacteraceae</taxon>
        <taxon>Hymenobacter</taxon>
    </lineage>
</organism>
<comment type="caution">
    <text evidence="3">The sequence shown here is derived from an EMBL/GenBank/DDBJ whole genome shotgun (WGS) entry which is preliminary data.</text>
</comment>
<name>A0ABR8JTP2_9BACT</name>
<keyword evidence="4" id="KW-1185">Reference proteome</keyword>
<reference evidence="3 4" key="1">
    <citation type="submission" date="2020-09" db="EMBL/GenBank/DDBJ databases">
        <authorList>
            <person name="Kim M.K."/>
        </authorList>
    </citation>
    <scope>NUCLEOTIDE SEQUENCE [LARGE SCALE GENOMIC DNA]</scope>
    <source>
        <strain evidence="3 4">BT189</strain>
    </source>
</reference>
<evidence type="ECO:0000256" key="1">
    <source>
        <dbReference type="SAM" id="MobiDB-lite"/>
    </source>
</evidence>
<evidence type="ECO:0000256" key="2">
    <source>
        <dbReference type="SAM" id="SignalP"/>
    </source>
</evidence>
<evidence type="ECO:0000313" key="4">
    <source>
        <dbReference type="Proteomes" id="UP000606003"/>
    </source>
</evidence>
<protein>
    <submittedName>
        <fullName evidence="3">Uncharacterized protein</fullName>
    </submittedName>
</protein>
<gene>
    <name evidence="3" type="ORF">IC234_14465</name>
</gene>